<evidence type="ECO:0000313" key="3">
    <source>
        <dbReference type="Proteomes" id="UP000075886"/>
    </source>
</evidence>
<keyword evidence="3" id="KW-1185">Reference proteome</keyword>
<name>A0A182QB56_9DIPT</name>
<evidence type="ECO:0000313" key="2">
    <source>
        <dbReference type="EnsemblMetazoa" id="AFAF006666-PA"/>
    </source>
</evidence>
<feature type="region of interest" description="Disordered" evidence="1">
    <location>
        <begin position="326"/>
        <end position="350"/>
    </location>
</feature>
<dbReference type="Proteomes" id="UP000075886">
    <property type="component" value="Unassembled WGS sequence"/>
</dbReference>
<dbReference type="VEuPathDB" id="VectorBase:AFAF006666"/>
<dbReference type="EMBL" id="AXCN02001851">
    <property type="status" value="NOT_ANNOTATED_CDS"/>
    <property type="molecule type" value="Genomic_DNA"/>
</dbReference>
<dbReference type="AlphaFoldDB" id="A0A182QB56"/>
<sequence>MATQFLADPLYLLGYGYTMTTASSTKEEDENIRVTVASPYVSSMSMANKFMRHPHLSSNGQEWYDLIRTSTGNRAASIRALMPTPFAIDQGSLCYLIAVNINNIHQLVCDEAVLLRCLLMWMTFIPGDMMADRSTCLTSLRYGSSSCTYKSTSIHRADRRGNIDGCPWQIPIKKGTSKLIGMPLDVYTGYRTGHAMDKYTRWSKADIQQAVIVPVRAADLSQSWIMAYIISHTTTRWWNHSVTHQYSVEDDRSISDETFTVYAMSRACMVDVPDEDPAPSLSDFRCAIDHMRTECGFEETFARALSMAAELSFGLPLGYSVDTDGNAPSTTKRKVNGPRNMNIDRSSSNNKFADEQMGDLAVSWADIGDWLMGKGDWRIWVVDV</sequence>
<organism evidence="2 3">
    <name type="scientific">Anopheles farauti</name>
    <dbReference type="NCBI Taxonomy" id="69004"/>
    <lineage>
        <taxon>Eukaryota</taxon>
        <taxon>Metazoa</taxon>
        <taxon>Ecdysozoa</taxon>
        <taxon>Arthropoda</taxon>
        <taxon>Hexapoda</taxon>
        <taxon>Insecta</taxon>
        <taxon>Pterygota</taxon>
        <taxon>Neoptera</taxon>
        <taxon>Endopterygota</taxon>
        <taxon>Diptera</taxon>
        <taxon>Nematocera</taxon>
        <taxon>Culicoidea</taxon>
        <taxon>Culicidae</taxon>
        <taxon>Anophelinae</taxon>
        <taxon>Anopheles</taxon>
    </lineage>
</organism>
<dbReference type="EMBL" id="AXCN02001850">
    <property type="status" value="NOT_ANNOTATED_CDS"/>
    <property type="molecule type" value="Genomic_DNA"/>
</dbReference>
<proteinExistence type="predicted"/>
<reference evidence="3" key="1">
    <citation type="submission" date="2014-01" db="EMBL/GenBank/DDBJ databases">
        <title>The Genome Sequence of Anopheles farauti FAR1 (V2).</title>
        <authorList>
            <consortium name="The Broad Institute Genomics Platform"/>
            <person name="Neafsey D.E."/>
            <person name="Besansky N."/>
            <person name="Howell P."/>
            <person name="Walton C."/>
            <person name="Young S.K."/>
            <person name="Zeng Q."/>
            <person name="Gargeya S."/>
            <person name="Fitzgerald M."/>
            <person name="Haas B."/>
            <person name="Abouelleil A."/>
            <person name="Allen A.W."/>
            <person name="Alvarado L."/>
            <person name="Arachchi H.M."/>
            <person name="Berlin A.M."/>
            <person name="Chapman S.B."/>
            <person name="Gainer-Dewar J."/>
            <person name="Goldberg J."/>
            <person name="Griggs A."/>
            <person name="Gujja S."/>
            <person name="Hansen M."/>
            <person name="Howarth C."/>
            <person name="Imamovic A."/>
            <person name="Ireland A."/>
            <person name="Larimer J."/>
            <person name="McCowan C."/>
            <person name="Murphy C."/>
            <person name="Pearson M."/>
            <person name="Poon T.W."/>
            <person name="Priest M."/>
            <person name="Roberts A."/>
            <person name="Saif S."/>
            <person name="Shea T."/>
            <person name="Sisk P."/>
            <person name="Sykes S."/>
            <person name="Wortman J."/>
            <person name="Nusbaum C."/>
            <person name="Birren B."/>
        </authorList>
    </citation>
    <scope>NUCLEOTIDE SEQUENCE [LARGE SCALE GENOMIC DNA]</scope>
    <source>
        <strain evidence="3">FAR1</strain>
    </source>
</reference>
<evidence type="ECO:0000256" key="1">
    <source>
        <dbReference type="SAM" id="MobiDB-lite"/>
    </source>
</evidence>
<accession>A0A182QB56</accession>
<protein>
    <submittedName>
        <fullName evidence="2">Uncharacterized protein</fullName>
    </submittedName>
</protein>
<reference evidence="2" key="2">
    <citation type="submission" date="2020-05" db="UniProtKB">
        <authorList>
            <consortium name="EnsemblMetazoa"/>
        </authorList>
    </citation>
    <scope>IDENTIFICATION</scope>
    <source>
        <strain evidence="2">FAR1</strain>
    </source>
</reference>
<dbReference type="EnsemblMetazoa" id="AFAF006666-RA">
    <property type="protein sequence ID" value="AFAF006666-PA"/>
    <property type="gene ID" value="AFAF006666"/>
</dbReference>